<reference evidence="1 2" key="1">
    <citation type="submission" date="2023-08" db="EMBL/GenBank/DDBJ databases">
        <authorList>
            <person name="Palmer J.M."/>
        </authorList>
    </citation>
    <scope>NUCLEOTIDE SEQUENCE [LARGE SCALE GENOMIC DNA]</scope>
    <source>
        <strain evidence="1 2">TWF481</strain>
    </source>
</reference>
<evidence type="ECO:0000313" key="1">
    <source>
        <dbReference type="EMBL" id="KAK6508034.1"/>
    </source>
</evidence>
<accession>A0AAV9WI31</accession>
<organism evidence="1 2">
    <name type="scientific">Arthrobotrys musiformis</name>
    <dbReference type="NCBI Taxonomy" id="47236"/>
    <lineage>
        <taxon>Eukaryota</taxon>
        <taxon>Fungi</taxon>
        <taxon>Dikarya</taxon>
        <taxon>Ascomycota</taxon>
        <taxon>Pezizomycotina</taxon>
        <taxon>Orbiliomycetes</taxon>
        <taxon>Orbiliales</taxon>
        <taxon>Orbiliaceae</taxon>
        <taxon>Arthrobotrys</taxon>
    </lineage>
</organism>
<evidence type="ECO:0000313" key="2">
    <source>
        <dbReference type="Proteomes" id="UP001370758"/>
    </source>
</evidence>
<keyword evidence="2" id="KW-1185">Reference proteome</keyword>
<gene>
    <name evidence="1" type="ORF">TWF481_006450</name>
</gene>
<dbReference type="Proteomes" id="UP001370758">
    <property type="component" value="Unassembled WGS sequence"/>
</dbReference>
<name>A0AAV9WI31_9PEZI</name>
<proteinExistence type="predicted"/>
<protein>
    <submittedName>
        <fullName evidence="1">Uncharacterized protein</fullName>
    </submittedName>
</protein>
<sequence length="125" mass="13048">MSRTLALTVTTTDATRPTTVTTSTSVSTSISTTTTYTSTVTFVTSTWYTSSTVRKRGIPGVIETTAPVPAYLAGFAPPAISSGCSCLDIPSPTISVTETTYVPSTISTVVIRTITNTINATLTVR</sequence>
<dbReference type="EMBL" id="JAVHJL010000003">
    <property type="protein sequence ID" value="KAK6508034.1"/>
    <property type="molecule type" value="Genomic_DNA"/>
</dbReference>
<dbReference type="AlphaFoldDB" id="A0AAV9WI31"/>
<comment type="caution">
    <text evidence="1">The sequence shown here is derived from an EMBL/GenBank/DDBJ whole genome shotgun (WGS) entry which is preliminary data.</text>
</comment>